<reference evidence="1 2" key="1">
    <citation type="submission" date="2019-10" db="EMBL/GenBank/DDBJ databases">
        <title>Nocardia macrotermitis sp. nov. and Nocardia aurantia sp. nov., isolated from the gut of fungus growing-termite Macrotermes natalensis.</title>
        <authorList>
            <person name="Benndorf R."/>
            <person name="Schwitalla J."/>
            <person name="Martin K."/>
            <person name="De Beer W."/>
            <person name="Kaster A.-K."/>
            <person name="Vollmers J."/>
            <person name="Poulsen M."/>
            <person name="Beemelmanns C."/>
        </authorList>
    </citation>
    <scope>NUCLEOTIDE SEQUENCE [LARGE SCALE GENOMIC DNA]</scope>
    <source>
        <strain evidence="1 2">RB20</strain>
    </source>
</reference>
<dbReference type="RefSeq" id="WP_319944406.1">
    <property type="nucleotide sequence ID" value="NZ_WEGK01000001.1"/>
</dbReference>
<evidence type="ECO:0000313" key="1">
    <source>
        <dbReference type="EMBL" id="MQY17667.1"/>
    </source>
</evidence>
<sequence length="180" mass="19581">MATDASLRILRLRALIDHPRTGIAERDAAQRILDRILAKGASVRTGDRSYGMRHNRPGRHADLDVIAEMIRDDITVTRAPVPEFAGPGELSGHDPIRDAPAAITFEVTSPHDGSVVVTLGNVPRTWGWDDTDGIEAASPSMRELAAALADLMNSYNRNGTDIGRRFFATVRVDGGETLAW</sequence>
<dbReference type="AlphaFoldDB" id="A0A7K0CVY1"/>
<protein>
    <submittedName>
        <fullName evidence="1">Uncharacterized protein</fullName>
    </submittedName>
</protein>
<dbReference type="Proteomes" id="UP000438448">
    <property type="component" value="Unassembled WGS sequence"/>
</dbReference>
<name>A0A7K0CVY1_9NOCA</name>
<evidence type="ECO:0000313" key="2">
    <source>
        <dbReference type="Proteomes" id="UP000438448"/>
    </source>
</evidence>
<dbReference type="EMBL" id="WEGK01000001">
    <property type="protein sequence ID" value="MQY17667.1"/>
    <property type="molecule type" value="Genomic_DNA"/>
</dbReference>
<proteinExistence type="predicted"/>
<gene>
    <name evidence="1" type="ORF">NRB20_07310</name>
</gene>
<keyword evidence="2" id="KW-1185">Reference proteome</keyword>
<organism evidence="1 2">
    <name type="scientific">Nocardia macrotermitis</name>
    <dbReference type="NCBI Taxonomy" id="2585198"/>
    <lineage>
        <taxon>Bacteria</taxon>
        <taxon>Bacillati</taxon>
        <taxon>Actinomycetota</taxon>
        <taxon>Actinomycetes</taxon>
        <taxon>Mycobacteriales</taxon>
        <taxon>Nocardiaceae</taxon>
        <taxon>Nocardia</taxon>
    </lineage>
</organism>
<comment type="caution">
    <text evidence="1">The sequence shown here is derived from an EMBL/GenBank/DDBJ whole genome shotgun (WGS) entry which is preliminary data.</text>
</comment>
<accession>A0A7K0CVY1</accession>